<dbReference type="PRINTS" id="PR00081">
    <property type="entry name" value="GDHRDH"/>
</dbReference>
<proteinExistence type="inferred from homology"/>
<keyword evidence="2" id="KW-0560">Oxidoreductase</keyword>
<dbReference type="Proteomes" id="UP000267430">
    <property type="component" value="Unassembled WGS sequence"/>
</dbReference>
<keyword evidence="5" id="KW-1185">Reference proteome</keyword>
<evidence type="ECO:0000256" key="2">
    <source>
        <dbReference type="ARBA" id="ARBA00023002"/>
    </source>
</evidence>
<dbReference type="CDD" id="cd05233">
    <property type="entry name" value="SDR_c"/>
    <property type="match status" value="1"/>
</dbReference>
<dbReference type="PANTHER" id="PTHR42879">
    <property type="entry name" value="3-OXOACYL-(ACYL-CARRIER-PROTEIN) REDUCTASE"/>
    <property type="match status" value="1"/>
</dbReference>
<dbReference type="InterPro" id="IPR036291">
    <property type="entry name" value="NAD(P)-bd_dom_sf"/>
</dbReference>
<dbReference type="FunFam" id="3.40.50.720:FF:000173">
    <property type="entry name" value="3-oxoacyl-[acyl-carrier protein] reductase"/>
    <property type="match status" value="1"/>
</dbReference>
<evidence type="ECO:0000256" key="1">
    <source>
        <dbReference type="ARBA" id="ARBA00006484"/>
    </source>
</evidence>
<dbReference type="InterPro" id="IPR050259">
    <property type="entry name" value="SDR"/>
</dbReference>
<dbReference type="PANTHER" id="PTHR42879:SF2">
    <property type="entry name" value="3-OXOACYL-[ACYL-CARRIER-PROTEIN] REDUCTASE FABG"/>
    <property type="match status" value="1"/>
</dbReference>
<dbReference type="Gene3D" id="3.40.50.720">
    <property type="entry name" value="NAD(P)-binding Rossmann-like Domain"/>
    <property type="match status" value="1"/>
</dbReference>
<dbReference type="GO" id="GO:0016491">
    <property type="term" value="F:oxidoreductase activity"/>
    <property type="evidence" value="ECO:0007669"/>
    <property type="project" value="UniProtKB-KW"/>
</dbReference>
<sequence length="250" mass="26903">MKLKGKAAIITGAGQGIGLGIARAYAEEGANLSLNIYGKNPEEVDSIITELKNYNVDVIVSEEDITKESTVKEMVDKTIERYGRIDILVNNAGIITESLVHDMPVEMWDQMIDIDLKSVFLMTKYAVPHMIEQKSGRIISTSSQLGQKGAVKMSHYAAAKAGVIGFTKSIALELGQYGITANCIAPGPTDTELFAGLSESFRTSKKAELVIPRFARVDEVAPTAVFLASDPEGNVYTGQTLGPNSGDVML</sequence>
<reference evidence="4 5" key="1">
    <citation type="submission" date="2018-12" db="EMBL/GenBank/DDBJ databases">
        <title>Bacillus chawlae sp. nov., Bacillus glennii sp. nov., and Bacillus saganii sp. nov. Isolated from the Vehicle Assembly Building at Kennedy Space Center where the Viking Spacecraft were Assembled.</title>
        <authorList>
            <person name="Seuylemezian A."/>
            <person name="Vaishampayan P."/>
        </authorList>
    </citation>
    <scope>NUCLEOTIDE SEQUENCE [LARGE SCALE GENOMIC DNA]</scope>
    <source>
        <strain evidence="4 5">L5</strain>
    </source>
</reference>
<comment type="similarity">
    <text evidence="1 3">Belongs to the short-chain dehydrogenases/reductases (SDR) family.</text>
</comment>
<dbReference type="GO" id="GO:0032787">
    <property type="term" value="P:monocarboxylic acid metabolic process"/>
    <property type="evidence" value="ECO:0007669"/>
    <property type="project" value="UniProtKB-ARBA"/>
</dbReference>
<gene>
    <name evidence="4" type="ORF">ELQ35_13155</name>
</gene>
<dbReference type="AlphaFoldDB" id="A0A3S0VLH6"/>
<dbReference type="InterPro" id="IPR020904">
    <property type="entry name" value="Sc_DH/Rdtase_CS"/>
</dbReference>
<name>A0A3S0VLH6_9BACI</name>
<accession>A0A3S0VLH6</accession>
<dbReference type="EMBL" id="RYZZ01000017">
    <property type="protein sequence ID" value="RUQ28181.1"/>
    <property type="molecule type" value="Genomic_DNA"/>
</dbReference>
<dbReference type="RefSeq" id="WP_126865288.1">
    <property type="nucleotide sequence ID" value="NZ_JAUSTX010000002.1"/>
</dbReference>
<dbReference type="SUPFAM" id="SSF51735">
    <property type="entry name" value="NAD(P)-binding Rossmann-fold domains"/>
    <property type="match status" value="1"/>
</dbReference>
<protein>
    <submittedName>
        <fullName evidence="4">3-oxoacyl-ACP reductase FabG</fullName>
    </submittedName>
</protein>
<dbReference type="InterPro" id="IPR002347">
    <property type="entry name" value="SDR_fam"/>
</dbReference>
<comment type="caution">
    <text evidence="4">The sequence shown here is derived from an EMBL/GenBank/DDBJ whole genome shotgun (WGS) entry which is preliminary data.</text>
</comment>
<dbReference type="OrthoDB" id="9803333at2"/>
<organism evidence="4 5">
    <name type="scientific">Peribacillus cavernae</name>
    <dbReference type="NCBI Taxonomy" id="1674310"/>
    <lineage>
        <taxon>Bacteria</taxon>
        <taxon>Bacillati</taxon>
        <taxon>Bacillota</taxon>
        <taxon>Bacilli</taxon>
        <taxon>Bacillales</taxon>
        <taxon>Bacillaceae</taxon>
        <taxon>Peribacillus</taxon>
    </lineage>
</organism>
<dbReference type="PRINTS" id="PR00080">
    <property type="entry name" value="SDRFAMILY"/>
</dbReference>
<dbReference type="PROSITE" id="PS00061">
    <property type="entry name" value="ADH_SHORT"/>
    <property type="match status" value="1"/>
</dbReference>
<evidence type="ECO:0000313" key="5">
    <source>
        <dbReference type="Proteomes" id="UP000267430"/>
    </source>
</evidence>
<evidence type="ECO:0000313" key="4">
    <source>
        <dbReference type="EMBL" id="RUQ28181.1"/>
    </source>
</evidence>
<evidence type="ECO:0000256" key="3">
    <source>
        <dbReference type="RuleBase" id="RU000363"/>
    </source>
</evidence>
<dbReference type="Pfam" id="PF00106">
    <property type="entry name" value="adh_short"/>
    <property type="match status" value="1"/>
</dbReference>